<organism evidence="1 2">
    <name type="scientific">Aquisalimonas asiatica</name>
    <dbReference type="NCBI Taxonomy" id="406100"/>
    <lineage>
        <taxon>Bacteria</taxon>
        <taxon>Pseudomonadati</taxon>
        <taxon>Pseudomonadota</taxon>
        <taxon>Gammaproteobacteria</taxon>
        <taxon>Chromatiales</taxon>
        <taxon>Ectothiorhodospiraceae</taxon>
        <taxon>Aquisalimonas</taxon>
    </lineage>
</organism>
<dbReference type="AlphaFoldDB" id="A0A1H8VKY9"/>
<dbReference type="InterPro" id="IPR037914">
    <property type="entry name" value="SpoVT-AbrB_sf"/>
</dbReference>
<dbReference type="RefSeq" id="WP_091646209.1">
    <property type="nucleotide sequence ID" value="NZ_FOEG01000013.1"/>
</dbReference>
<dbReference type="PANTHER" id="PTHR37550:SF3">
    <property type="entry name" value="ANTITOXIN VAPB1"/>
    <property type="match status" value="1"/>
</dbReference>
<evidence type="ECO:0000313" key="2">
    <source>
        <dbReference type="Proteomes" id="UP000199657"/>
    </source>
</evidence>
<protein>
    <submittedName>
        <fullName evidence="1">Antitoxin VapB</fullName>
    </submittedName>
</protein>
<gene>
    <name evidence="1" type="ORF">SAMN04488052_11342</name>
</gene>
<reference evidence="1 2" key="1">
    <citation type="submission" date="2016-10" db="EMBL/GenBank/DDBJ databases">
        <authorList>
            <person name="de Groot N.N."/>
        </authorList>
    </citation>
    <scope>NUCLEOTIDE SEQUENCE [LARGE SCALE GENOMIC DNA]</scope>
    <source>
        <strain evidence="1 2">CGMCC 1.6291</strain>
    </source>
</reference>
<dbReference type="InterPro" id="IPR051734">
    <property type="entry name" value="VapB_TA_antitoxins"/>
</dbReference>
<sequence length="76" mass="8696">MAEASIFKNNRNQAVRLPQDMALPEHVRRVRIFRIGNARLIAPAGTEWDDFFDGPAVTNDFMAERDQPPAQERDTL</sequence>
<dbReference type="STRING" id="406100.SAMN04488052_11342"/>
<proteinExistence type="predicted"/>
<dbReference type="SUPFAM" id="SSF89447">
    <property type="entry name" value="AbrB/MazE/MraZ-like"/>
    <property type="match status" value="1"/>
</dbReference>
<dbReference type="OrthoDB" id="5298361at2"/>
<dbReference type="NCBIfam" id="NF040493">
    <property type="entry name" value="TA_anti_VapB"/>
    <property type="match status" value="1"/>
</dbReference>
<dbReference type="EMBL" id="FOEG01000013">
    <property type="protein sequence ID" value="SEP15954.1"/>
    <property type="molecule type" value="Genomic_DNA"/>
</dbReference>
<keyword evidence="2" id="KW-1185">Reference proteome</keyword>
<dbReference type="Gene3D" id="2.10.260.10">
    <property type="match status" value="1"/>
</dbReference>
<dbReference type="InterPro" id="IPR047976">
    <property type="entry name" value="Anti_VapB2-like"/>
</dbReference>
<accession>A0A1H8VKY9</accession>
<dbReference type="Proteomes" id="UP000199657">
    <property type="component" value="Unassembled WGS sequence"/>
</dbReference>
<evidence type="ECO:0000313" key="1">
    <source>
        <dbReference type="EMBL" id="SEP15954.1"/>
    </source>
</evidence>
<dbReference type="PANTHER" id="PTHR37550">
    <property type="entry name" value="ANTITOXIN VAPB1"/>
    <property type="match status" value="1"/>
</dbReference>
<name>A0A1H8VKY9_9GAMM</name>